<dbReference type="FunFam" id="3.20.20.140:FF:000005">
    <property type="entry name" value="TatD family hydrolase"/>
    <property type="match status" value="1"/>
</dbReference>
<feature type="binding site" evidence="4">
    <location>
        <position position="155"/>
    </location>
    <ligand>
        <name>a divalent metal cation</name>
        <dbReference type="ChEBI" id="CHEBI:60240"/>
        <label>2</label>
    </ligand>
</feature>
<evidence type="ECO:0000256" key="4">
    <source>
        <dbReference type="PIRSR" id="PIRSR005902-1"/>
    </source>
</evidence>
<evidence type="ECO:0000313" key="5">
    <source>
        <dbReference type="EMBL" id="ABS77606.1"/>
    </source>
</evidence>
<feature type="binding site" evidence="4">
    <location>
        <position position="6"/>
    </location>
    <ligand>
        <name>a divalent metal cation</name>
        <dbReference type="ChEBI" id="CHEBI:60240"/>
        <label>1</label>
    </ligand>
</feature>
<comment type="similarity">
    <text evidence="1">Belongs to the metallo-dependent hydrolases superfamily. TatD-type hydrolase family.</text>
</comment>
<evidence type="ECO:0000256" key="2">
    <source>
        <dbReference type="ARBA" id="ARBA00022723"/>
    </source>
</evidence>
<dbReference type="PANTHER" id="PTHR46124:SF2">
    <property type="entry name" value="D-AMINOACYL-TRNA DEACYLASE"/>
    <property type="match status" value="1"/>
</dbReference>
<proteinExistence type="inferred from homology"/>
<dbReference type="PIRSF" id="PIRSF005902">
    <property type="entry name" value="DNase_TatD"/>
    <property type="match status" value="1"/>
</dbReference>
<evidence type="ECO:0000256" key="3">
    <source>
        <dbReference type="ARBA" id="ARBA00022801"/>
    </source>
</evidence>
<keyword evidence="3 5" id="KW-0378">Hydrolase</keyword>
<feature type="binding site" evidence="4">
    <location>
        <position position="94"/>
    </location>
    <ligand>
        <name>a divalent metal cation</name>
        <dbReference type="ChEBI" id="CHEBI:60240"/>
        <label>1</label>
    </ligand>
</feature>
<organism evidence="5 6">
    <name type="scientific">Coxiella burnetii (strain Dugway 5J108-111)</name>
    <dbReference type="NCBI Taxonomy" id="434922"/>
    <lineage>
        <taxon>Bacteria</taxon>
        <taxon>Pseudomonadati</taxon>
        <taxon>Pseudomonadota</taxon>
        <taxon>Gammaproteobacteria</taxon>
        <taxon>Legionellales</taxon>
        <taxon>Coxiellaceae</taxon>
        <taxon>Coxiella</taxon>
    </lineage>
</organism>
<evidence type="ECO:0000256" key="1">
    <source>
        <dbReference type="ARBA" id="ARBA00009275"/>
    </source>
</evidence>
<reference evidence="5 6" key="1">
    <citation type="journal article" date="2009" name="Infect. Immun.">
        <title>Comparative genomics reveal extensive transposon-mediated genomic plasticity and diversity among potential effector proteins within the genus Coxiella.</title>
        <authorList>
            <person name="Beare P.A."/>
            <person name="Unsworth N."/>
            <person name="Andoh M."/>
            <person name="Voth D.E."/>
            <person name="Omsland A."/>
            <person name="Gilk S.D."/>
            <person name="Williams K.P."/>
            <person name="Sobral B.W."/>
            <person name="Kupko J.J.III."/>
            <person name="Porcella S.F."/>
            <person name="Samuel J.E."/>
            <person name="Heinzen R.A."/>
        </authorList>
    </citation>
    <scope>NUCLEOTIDE SEQUENCE [LARGE SCALE GENOMIC DNA]</scope>
    <source>
        <strain evidence="5 6">Dugway 5J108-111</strain>
    </source>
</reference>
<dbReference type="CDD" id="cd01310">
    <property type="entry name" value="TatD_DNAse"/>
    <property type="match status" value="1"/>
</dbReference>
<dbReference type="KEGG" id="cbd:CBUD_1574"/>
<feature type="binding site" evidence="4">
    <location>
        <position position="205"/>
    </location>
    <ligand>
        <name>a divalent metal cation</name>
        <dbReference type="ChEBI" id="CHEBI:60240"/>
        <label>1</label>
    </ligand>
</feature>
<evidence type="ECO:0000313" key="6">
    <source>
        <dbReference type="Proteomes" id="UP000008555"/>
    </source>
</evidence>
<feature type="binding site" evidence="4">
    <location>
        <position position="130"/>
    </location>
    <ligand>
        <name>a divalent metal cation</name>
        <dbReference type="ChEBI" id="CHEBI:60240"/>
        <label>2</label>
    </ligand>
</feature>
<dbReference type="PANTHER" id="PTHR46124">
    <property type="entry name" value="D-AMINOACYL-TRNA DEACYLASE"/>
    <property type="match status" value="1"/>
</dbReference>
<dbReference type="PROSITE" id="PS01137">
    <property type="entry name" value="TATD_1"/>
    <property type="match status" value="1"/>
</dbReference>
<dbReference type="HOGENOM" id="CLU_031506_4_0_6"/>
<dbReference type="Pfam" id="PF01026">
    <property type="entry name" value="TatD_DNase"/>
    <property type="match status" value="1"/>
</dbReference>
<dbReference type="SUPFAM" id="SSF51556">
    <property type="entry name" value="Metallo-dependent hydrolases"/>
    <property type="match status" value="1"/>
</dbReference>
<dbReference type="AlphaFoldDB" id="A9KCW7"/>
<dbReference type="RefSeq" id="WP_011997161.1">
    <property type="nucleotide sequence ID" value="NC_009727.1"/>
</dbReference>
<dbReference type="InterPro" id="IPR001130">
    <property type="entry name" value="TatD-like"/>
</dbReference>
<dbReference type="GO" id="GO:0005829">
    <property type="term" value="C:cytosol"/>
    <property type="evidence" value="ECO:0007669"/>
    <property type="project" value="TreeGrafter"/>
</dbReference>
<dbReference type="EC" id="3.1.-.-" evidence="5"/>
<sequence>MFVDSHCHLNMLDLSPYEGDLGALIDKAKSMGVEHILCVGVDLTHAQTVIEIAARFENVSASVGLHPSEKVDHEPTVQELVEVANHPKVVAIGETGLDYYYNHNELGKMRDRFRCHVQAALKLKKPLIIHSRSAQTDTIQIMQEENAQSVGGVMHCFTESWEMAEQAMKLGFYISFSGIVTFKNAKNVAEVAKKVPLEKMLIETDAPYLAPVPYRGKKNEPQYIPYVAERIAELKNIPLNEVARKTTENYYHLFG</sequence>
<dbReference type="InterPro" id="IPR018228">
    <property type="entry name" value="DNase_TatD-rel_CS"/>
</dbReference>
<dbReference type="NCBIfam" id="TIGR00010">
    <property type="entry name" value="YchF/TatD family DNA exonuclease"/>
    <property type="match status" value="1"/>
</dbReference>
<dbReference type="InterPro" id="IPR015991">
    <property type="entry name" value="TatD/YcfH-like"/>
</dbReference>
<name>A9KCW7_COXBN</name>
<gene>
    <name evidence="5" type="ordered locus">CBUD_1574</name>
</gene>
<dbReference type="EMBL" id="CP000733">
    <property type="protein sequence ID" value="ABS77606.1"/>
    <property type="molecule type" value="Genomic_DNA"/>
</dbReference>
<dbReference type="Proteomes" id="UP000008555">
    <property type="component" value="Chromosome"/>
</dbReference>
<dbReference type="GO" id="GO:0004536">
    <property type="term" value="F:DNA nuclease activity"/>
    <property type="evidence" value="ECO:0007669"/>
    <property type="project" value="InterPro"/>
</dbReference>
<protein>
    <submittedName>
        <fullName evidence="5">DNase, TatD family</fullName>
        <ecNumber evidence="5">3.1.-.-</ecNumber>
    </submittedName>
</protein>
<dbReference type="GO" id="GO:0016788">
    <property type="term" value="F:hydrolase activity, acting on ester bonds"/>
    <property type="evidence" value="ECO:0007669"/>
    <property type="project" value="InterPro"/>
</dbReference>
<dbReference type="InterPro" id="IPR032466">
    <property type="entry name" value="Metal_Hydrolase"/>
</dbReference>
<keyword evidence="2 4" id="KW-0479">Metal-binding</keyword>
<dbReference type="GO" id="GO:0046872">
    <property type="term" value="F:metal ion binding"/>
    <property type="evidence" value="ECO:0007669"/>
    <property type="project" value="UniProtKB-KW"/>
</dbReference>
<dbReference type="Gene3D" id="3.20.20.140">
    <property type="entry name" value="Metal-dependent hydrolases"/>
    <property type="match status" value="1"/>
</dbReference>
<feature type="binding site" evidence="4">
    <location>
        <position position="8"/>
    </location>
    <ligand>
        <name>a divalent metal cation</name>
        <dbReference type="ChEBI" id="CHEBI:60240"/>
        <label>1</label>
    </ligand>
</feature>
<accession>A9KCW7</accession>